<dbReference type="AlphaFoldDB" id="A0A6C0HK01"/>
<dbReference type="PANTHER" id="PTHR10513">
    <property type="entry name" value="DEOXYNUCLEOSIDE KINASE"/>
    <property type="match status" value="1"/>
</dbReference>
<dbReference type="CDD" id="cd01673">
    <property type="entry name" value="dNK"/>
    <property type="match status" value="1"/>
</dbReference>
<dbReference type="PANTHER" id="PTHR10513:SF35">
    <property type="entry name" value="DEOXYADENOSINE KINASE"/>
    <property type="match status" value="1"/>
</dbReference>
<dbReference type="SUPFAM" id="SSF52540">
    <property type="entry name" value="P-loop containing nucleoside triphosphate hydrolases"/>
    <property type="match status" value="1"/>
</dbReference>
<dbReference type="InterPro" id="IPR002624">
    <property type="entry name" value="DCK/DGK"/>
</dbReference>
<dbReference type="GO" id="GO:0005524">
    <property type="term" value="F:ATP binding"/>
    <property type="evidence" value="ECO:0007669"/>
    <property type="project" value="InterPro"/>
</dbReference>
<dbReference type="InterPro" id="IPR050566">
    <property type="entry name" value="Deoxyribonucleoside_kinase"/>
</dbReference>
<feature type="domain" description="Deoxynucleoside kinase" evidence="1">
    <location>
        <begin position="6"/>
        <end position="192"/>
    </location>
</feature>
<sequence length="214" mass="24662">MQSVLISLDGNIGAGKTTLLEKFRKMKDVKVIDEPVDVWAYFRNGDKNLLQHFYEDTPRWAYTFQNAAILTRILHIRKTIEENPGYTFYITERSVLTDKRVFAAMLSKDGLLSEMEMQLYNLWFDNFARDIPDAVLWLATDVETCAERIKMRGRPGEENISREYLQKLDDAHRAWLENAGASAQSMKVVTVESSTPSDELYRHLQSCLEGIDNA</sequence>
<name>A0A6C0HK01_9ZZZZ</name>
<dbReference type="GO" id="GO:0019136">
    <property type="term" value="F:deoxynucleoside kinase activity"/>
    <property type="evidence" value="ECO:0007669"/>
    <property type="project" value="InterPro"/>
</dbReference>
<accession>A0A6C0HK01</accession>
<dbReference type="EMBL" id="MN739976">
    <property type="protein sequence ID" value="QHT80978.1"/>
    <property type="molecule type" value="Genomic_DNA"/>
</dbReference>
<dbReference type="GO" id="GO:0005737">
    <property type="term" value="C:cytoplasm"/>
    <property type="evidence" value="ECO:0007669"/>
    <property type="project" value="TreeGrafter"/>
</dbReference>
<dbReference type="InterPro" id="IPR031314">
    <property type="entry name" value="DNK_dom"/>
</dbReference>
<dbReference type="InterPro" id="IPR027417">
    <property type="entry name" value="P-loop_NTPase"/>
</dbReference>
<evidence type="ECO:0000259" key="1">
    <source>
        <dbReference type="Pfam" id="PF01712"/>
    </source>
</evidence>
<evidence type="ECO:0000313" key="2">
    <source>
        <dbReference type="EMBL" id="QHT80978.1"/>
    </source>
</evidence>
<organism evidence="2">
    <name type="scientific">viral metagenome</name>
    <dbReference type="NCBI Taxonomy" id="1070528"/>
    <lineage>
        <taxon>unclassified sequences</taxon>
        <taxon>metagenomes</taxon>
        <taxon>organismal metagenomes</taxon>
    </lineage>
</organism>
<dbReference type="Gene3D" id="3.40.50.300">
    <property type="entry name" value="P-loop containing nucleotide triphosphate hydrolases"/>
    <property type="match status" value="1"/>
</dbReference>
<dbReference type="PIRSF" id="PIRSF000705">
    <property type="entry name" value="DNK"/>
    <property type="match status" value="1"/>
</dbReference>
<protein>
    <recommendedName>
        <fullName evidence="1">Deoxynucleoside kinase domain-containing protein</fullName>
    </recommendedName>
</protein>
<proteinExistence type="predicted"/>
<reference evidence="2" key="1">
    <citation type="journal article" date="2020" name="Nature">
        <title>Giant virus diversity and host interactions through global metagenomics.</title>
        <authorList>
            <person name="Schulz F."/>
            <person name="Roux S."/>
            <person name="Paez-Espino D."/>
            <person name="Jungbluth S."/>
            <person name="Walsh D.A."/>
            <person name="Denef V.J."/>
            <person name="McMahon K.D."/>
            <person name="Konstantinidis K.T."/>
            <person name="Eloe-Fadrosh E.A."/>
            <person name="Kyrpides N.C."/>
            <person name="Woyke T."/>
        </authorList>
    </citation>
    <scope>NUCLEOTIDE SEQUENCE</scope>
    <source>
        <strain evidence="2">GVMAG-M-3300023184-135</strain>
    </source>
</reference>
<dbReference type="Pfam" id="PF01712">
    <property type="entry name" value="dNK"/>
    <property type="match status" value="1"/>
</dbReference>